<evidence type="ECO:0008006" key="4">
    <source>
        <dbReference type="Google" id="ProtNLM"/>
    </source>
</evidence>
<protein>
    <recommendedName>
        <fullName evidence="4">Type IV pilus assembly protein PilX</fullName>
    </recommendedName>
</protein>
<gene>
    <name evidence="2" type="ORF">HKBW3S06_01191</name>
</gene>
<accession>A0A6V8NNW2</accession>
<keyword evidence="1" id="KW-0472">Membrane</keyword>
<reference evidence="2 3" key="1">
    <citation type="journal article" date="2020" name="Front. Microbiol.">
        <title>Single-cell genomics of novel Actinobacteria with the Wood-Ljungdahl pathway discovered in a serpentinizing system.</title>
        <authorList>
            <person name="Merino N."/>
            <person name="Kawai M."/>
            <person name="Boyd E.S."/>
            <person name="Colman D.R."/>
            <person name="McGlynn S.E."/>
            <person name="Nealson K.H."/>
            <person name="Kurokawa K."/>
            <person name="Hongoh Y."/>
        </authorList>
    </citation>
    <scope>NUCLEOTIDE SEQUENCE [LARGE SCALE GENOMIC DNA]</scope>
    <source>
        <strain evidence="2 3">S06</strain>
    </source>
</reference>
<dbReference type="Proteomes" id="UP000580051">
    <property type="component" value="Unassembled WGS sequence"/>
</dbReference>
<keyword evidence="1" id="KW-1133">Transmembrane helix</keyword>
<organism evidence="2 3">
    <name type="scientific">Candidatus Hakubella thermalkaliphila</name>
    <dbReference type="NCBI Taxonomy" id="2754717"/>
    <lineage>
        <taxon>Bacteria</taxon>
        <taxon>Bacillati</taxon>
        <taxon>Actinomycetota</taxon>
        <taxon>Actinomycetota incertae sedis</taxon>
        <taxon>Candidatus Hakubellales</taxon>
        <taxon>Candidatus Hakubellaceae</taxon>
        <taxon>Candidatus Hakubella</taxon>
    </lineage>
</organism>
<comment type="caution">
    <text evidence="2">The sequence shown here is derived from an EMBL/GenBank/DDBJ whole genome shotgun (WGS) entry which is preliminary data.</text>
</comment>
<evidence type="ECO:0000256" key="1">
    <source>
        <dbReference type="SAM" id="Phobius"/>
    </source>
</evidence>
<evidence type="ECO:0000313" key="2">
    <source>
        <dbReference type="EMBL" id="GFP21965.1"/>
    </source>
</evidence>
<dbReference type="RefSeq" id="WP_176227034.1">
    <property type="nucleotide sequence ID" value="NZ_BLRV01000155.1"/>
</dbReference>
<proteinExistence type="predicted"/>
<evidence type="ECO:0000313" key="3">
    <source>
        <dbReference type="Proteomes" id="UP000580051"/>
    </source>
</evidence>
<name>A0A6V8NNW2_9ACTN</name>
<sequence length="138" mass="14671">MAGYKIQDTGYRIKNMHCASCIVHHANEKGIALVMTLVISAIVLAVMAGLIYMITVGTQISGIQKRYKTAHEAALGGAEVAYKYIGVRGDPGISGISFLFSPGISDACRNLKLNQSTSNWAIGTTCKSMFSPPLMGEG</sequence>
<feature type="transmembrane region" description="Helical" evidence="1">
    <location>
        <begin position="31"/>
        <end position="56"/>
    </location>
</feature>
<dbReference type="EMBL" id="BLRV01000155">
    <property type="protein sequence ID" value="GFP21965.1"/>
    <property type="molecule type" value="Genomic_DNA"/>
</dbReference>
<dbReference type="AlphaFoldDB" id="A0A6V8NNW2"/>
<keyword evidence="1" id="KW-0812">Transmembrane</keyword>